<evidence type="ECO:0000313" key="2">
    <source>
        <dbReference type="EMBL" id="SEM56338.1"/>
    </source>
</evidence>
<gene>
    <name evidence="2" type="ORF">SAMN05216180_0595</name>
</gene>
<proteinExistence type="predicted"/>
<keyword evidence="3" id="KW-1185">Reference proteome</keyword>
<dbReference type="STRING" id="474960.SAMN05216180_0595"/>
<sequence>MLKKSSQVALGGMIAALCVLLMLMTGILPFLSYAVPAMAGFLMVVMVIECGTKWAVLVYIAVSILSLLIAPDKTAAFIFVFFLGFYPILKGTLEKLKSRVLEWVIKMALFNICIVAAYLLMIYVLKMPEVMTEMGDFGKYTGVITLALGNFVFVVFDIALTRIISAYILWFRPKFLRRFG</sequence>
<dbReference type="EMBL" id="FOCG01000001">
    <property type="protein sequence ID" value="SEM56338.1"/>
    <property type="molecule type" value="Genomic_DNA"/>
</dbReference>
<dbReference type="RefSeq" id="WP_092751477.1">
    <property type="nucleotide sequence ID" value="NZ_FOCG01000001.1"/>
</dbReference>
<keyword evidence="1" id="KW-0812">Transmembrane</keyword>
<feature type="transmembrane region" description="Helical" evidence="1">
    <location>
        <begin position="7"/>
        <end position="24"/>
    </location>
</feature>
<keyword evidence="1" id="KW-0472">Membrane</keyword>
<feature type="transmembrane region" description="Helical" evidence="1">
    <location>
        <begin position="76"/>
        <end position="93"/>
    </location>
</feature>
<dbReference type="Proteomes" id="UP000199158">
    <property type="component" value="Unassembled WGS sequence"/>
</dbReference>
<dbReference type="AlphaFoldDB" id="A0A1H7ZFM4"/>
<keyword evidence="1" id="KW-1133">Transmembrane helix</keyword>
<organism evidence="2 3">
    <name type="scientific">Hydrogenoanaerobacterium saccharovorans</name>
    <dbReference type="NCBI Taxonomy" id="474960"/>
    <lineage>
        <taxon>Bacteria</taxon>
        <taxon>Bacillati</taxon>
        <taxon>Bacillota</taxon>
        <taxon>Clostridia</taxon>
        <taxon>Eubacteriales</taxon>
        <taxon>Oscillospiraceae</taxon>
        <taxon>Hydrogenoanaerobacterium</taxon>
    </lineage>
</organism>
<accession>A0A1H7ZFM4</accession>
<reference evidence="2 3" key="1">
    <citation type="submission" date="2016-10" db="EMBL/GenBank/DDBJ databases">
        <authorList>
            <person name="de Groot N.N."/>
        </authorList>
    </citation>
    <scope>NUCLEOTIDE SEQUENCE [LARGE SCALE GENOMIC DNA]</scope>
    <source>
        <strain evidence="2 3">CGMCC 1.5070</strain>
    </source>
</reference>
<feature type="transmembrane region" description="Helical" evidence="1">
    <location>
        <begin position="105"/>
        <end position="124"/>
    </location>
</feature>
<evidence type="ECO:0000256" key="1">
    <source>
        <dbReference type="SAM" id="Phobius"/>
    </source>
</evidence>
<feature type="transmembrane region" description="Helical" evidence="1">
    <location>
        <begin position="144"/>
        <end position="170"/>
    </location>
</feature>
<evidence type="ECO:0008006" key="4">
    <source>
        <dbReference type="Google" id="ProtNLM"/>
    </source>
</evidence>
<name>A0A1H7ZFM4_9FIRM</name>
<evidence type="ECO:0000313" key="3">
    <source>
        <dbReference type="Proteomes" id="UP000199158"/>
    </source>
</evidence>
<dbReference type="OrthoDB" id="1861475at2"/>
<protein>
    <recommendedName>
        <fullName evidence="4">ECF transporter S component</fullName>
    </recommendedName>
</protein>